<proteinExistence type="predicted"/>
<evidence type="ECO:0000256" key="5">
    <source>
        <dbReference type="ARBA" id="ARBA00023027"/>
    </source>
</evidence>
<evidence type="ECO:0000256" key="3">
    <source>
        <dbReference type="ARBA" id="ARBA00022827"/>
    </source>
</evidence>
<organism evidence="6 7">
    <name type="scientific">Cerina litoralis</name>
    <dbReference type="NCBI Taxonomy" id="2874477"/>
    <lineage>
        <taxon>Bacteria</taxon>
        <taxon>Pseudomonadati</taxon>
        <taxon>Bacteroidota</taxon>
        <taxon>Flavobacteriia</taxon>
        <taxon>Flavobacteriales</taxon>
        <taxon>Flavobacteriaceae</taxon>
        <taxon>Cerina</taxon>
    </lineage>
</organism>
<name>A0AAE3ESJ0_9FLAO</name>
<evidence type="ECO:0000313" key="6">
    <source>
        <dbReference type="EMBL" id="MCG2460163.1"/>
    </source>
</evidence>
<gene>
    <name evidence="6" type="ORF">K8352_05345</name>
</gene>
<sequence>MRQIYDVVIVGSGLGGLVSANILAKEGRSVCVLEKNQQYGGNLQTFVRNKTIFDTGVHYIGGLSPGQNLYRYFKYLEIVEDLKLKKLDEDGFDIITFEGDDNEYPHAQGHDHFVQTLIAQFPEEEKAIRAYSLSLRETSGKFPLYELRGGNPQYENDNVFQKGAKEFIDSLTENKKLRAILAGTNFLYAGDGNRTPFYVHALSVNSYIQSAYRCVNGGSQITKLLLKRFKENGGMAFKYHEVVKFNVLDHKIASVSLKNGEEIKGKLFISNIEPKLTLKLVGEEHFRKSYTNRIQGIESVISAFSLYIVLKPESFPYLNKNYYHFKYEDRVWEAQDYTQRSWPEGYMFSMGVSGKTGQWGESITAMTYMHYEEVAPWADTFNTTSNKNDRGQTYNEFKAQKTEIFLDELEKKFPDLRSCIKEVYTSTPLSYRDYIGSNYGSMYGYVKDVENPLKSFVSPKTRIDNLMFTGQSLNMHGILGVTIGAVITCSEILGKDYLLGKIWEANASGKADNIK</sequence>
<evidence type="ECO:0000256" key="2">
    <source>
        <dbReference type="ARBA" id="ARBA00022729"/>
    </source>
</evidence>
<keyword evidence="3" id="KW-0274">FAD</keyword>
<accession>A0AAE3ESJ0</accession>
<dbReference type="InterPro" id="IPR052206">
    <property type="entry name" value="Retinol_saturase"/>
</dbReference>
<dbReference type="Pfam" id="PF13450">
    <property type="entry name" value="NAD_binding_8"/>
    <property type="match status" value="1"/>
</dbReference>
<keyword evidence="2" id="KW-0732">Signal</keyword>
<dbReference type="EMBL" id="JAIRBC010000006">
    <property type="protein sequence ID" value="MCG2460163.1"/>
    <property type="molecule type" value="Genomic_DNA"/>
</dbReference>
<keyword evidence="5" id="KW-0520">NAD</keyword>
<dbReference type="Proteomes" id="UP001200642">
    <property type="component" value="Unassembled WGS sequence"/>
</dbReference>
<dbReference type="SUPFAM" id="SSF51905">
    <property type="entry name" value="FAD/NAD(P)-binding domain"/>
    <property type="match status" value="1"/>
</dbReference>
<evidence type="ECO:0000256" key="4">
    <source>
        <dbReference type="ARBA" id="ARBA00022857"/>
    </source>
</evidence>
<protein>
    <submittedName>
        <fullName evidence="6">NAD(P)/FAD-dependent oxidoreductase</fullName>
    </submittedName>
</protein>
<reference evidence="6" key="1">
    <citation type="submission" date="2023-02" db="EMBL/GenBank/DDBJ databases">
        <title>Genome of Flavobacteriaceae gen. nov. sp. strain F89.</title>
        <authorList>
            <person name="Wang Y."/>
        </authorList>
    </citation>
    <scope>NUCLEOTIDE SEQUENCE</scope>
    <source>
        <strain evidence="6">F89</strain>
    </source>
</reference>
<dbReference type="RefSeq" id="WP_317901306.1">
    <property type="nucleotide sequence ID" value="NZ_JAIRBC010000006.1"/>
</dbReference>
<comment type="caution">
    <text evidence="6">The sequence shown here is derived from an EMBL/GenBank/DDBJ whole genome shotgun (WGS) entry which is preliminary data.</text>
</comment>
<evidence type="ECO:0000313" key="7">
    <source>
        <dbReference type="Proteomes" id="UP001200642"/>
    </source>
</evidence>
<dbReference type="AlphaFoldDB" id="A0AAE3ESJ0"/>
<dbReference type="PANTHER" id="PTHR46091">
    <property type="entry name" value="BLR7054 PROTEIN"/>
    <property type="match status" value="1"/>
</dbReference>
<keyword evidence="7" id="KW-1185">Reference proteome</keyword>
<keyword evidence="4" id="KW-0521">NADP</keyword>
<keyword evidence="1" id="KW-0285">Flavoprotein</keyword>
<dbReference type="Gene3D" id="3.50.50.60">
    <property type="entry name" value="FAD/NAD(P)-binding domain"/>
    <property type="match status" value="2"/>
</dbReference>
<dbReference type="InterPro" id="IPR036188">
    <property type="entry name" value="FAD/NAD-bd_sf"/>
</dbReference>
<evidence type="ECO:0000256" key="1">
    <source>
        <dbReference type="ARBA" id="ARBA00022630"/>
    </source>
</evidence>
<dbReference type="PANTHER" id="PTHR46091:SF3">
    <property type="entry name" value="AMINE OXIDASE DOMAIN-CONTAINING PROTEIN"/>
    <property type="match status" value="1"/>
</dbReference>